<dbReference type="EMBL" id="BGZK01000828">
    <property type="protein sequence ID" value="GBP61996.1"/>
    <property type="molecule type" value="Genomic_DNA"/>
</dbReference>
<protein>
    <submittedName>
        <fullName evidence="1">Uncharacterized protein</fullName>
    </submittedName>
</protein>
<evidence type="ECO:0000313" key="1">
    <source>
        <dbReference type="EMBL" id="GBP61996.1"/>
    </source>
</evidence>
<dbReference type="AlphaFoldDB" id="A0A4C1XDQ9"/>
<sequence>MKIGKWRRPHSSLHQLSYSYTRKTGDALMTPLGLLMSTGDDDHLHSDSDNLVRCDTHVIFRAGEGKLTMWA</sequence>
<reference evidence="1 2" key="1">
    <citation type="journal article" date="2019" name="Commun. Biol.">
        <title>The bagworm genome reveals a unique fibroin gene that provides high tensile strength.</title>
        <authorList>
            <person name="Kono N."/>
            <person name="Nakamura H."/>
            <person name="Ohtoshi R."/>
            <person name="Tomita M."/>
            <person name="Numata K."/>
            <person name="Arakawa K."/>
        </authorList>
    </citation>
    <scope>NUCLEOTIDE SEQUENCE [LARGE SCALE GENOMIC DNA]</scope>
</reference>
<comment type="caution">
    <text evidence="1">The sequence shown here is derived from an EMBL/GenBank/DDBJ whole genome shotgun (WGS) entry which is preliminary data.</text>
</comment>
<dbReference type="Proteomes" id="UP000299102">
    <property type="component" value="Unassembled WGS sequence"/>
</dbReference>
<accession>A0A4C1XDQ9</accession>
<name>A0A4C1XDQ9_EUMVA</name>
<keyword evidence="2" id="KW-1185">Reference proteome</keyword>
<proteinExistence type="predicted"/>
<gene>
    <name evidence="1" type="ORF">EVAR_41004_1</name>
</gene>
<evidence type="ECO:0000313" key="2">
    <source>
        <dbReference type="Proteomes" id="UP000299102"/>
    </source>
</evidence>
<organism evidence="1 2">
    <name type="scientific">Eumeta variegata</name>
    <name type="common">Bagworm moth</name>
    <name type="synonym">Eumeta japonica</name>
    <dbReference type="NCBI Taxonomy" id="151549"/>
    <lineage>
        <taxon>Eukaryota</taxon>
        <taxon>Metazoa</taxon>
        <taxon>Ecdysozoa</taxon>
        <taxon>Arthropoda</taxon>
        <taxon>Hexapoda</taxon>
        <taxon>Insecta</taxon>
        <taxon>Pterygota</taxon>
        <taxon>Neoptera</taxon>
        <taxon>Endopterygota</taxon>
        <taxon>Lepidoptera</taxon>
        <taxon>Glossata</taxon>
        <taxon>Ditrysia</taxon>
        <taxon>Tineoidea</taxon>
        <taxon>Psychidae</taxon>
        <taxon>Oiketicinae</taxon>
        <taxon>Eumeta</taxon>
    </lineage>
</organism>